<comment type="cofactor">
    <cofactor evidence="1">
        <name>Mg(2+)</name>
        <dbReference type="ChEBI" id="CHEBI:18420"/>
    </cofactor>
</comment>
<evidence type="ECO:0000256" key="6">
    <source>
        <dbReference type="ARBA" id="ARBA00022723"/>
    </source>
</evidence>
<dbReference type="SUPFAM" id="SSF143631">
    <property type="entry name" value="ApbE-like"/>
    <property type="match status" value="1"/>
</dbReference>
<evidence type="ECO:0000313" key="12">
    <source>
        <dbReference type="EMBL" id="SDK77981.1"/>
    </source>
</evidence>
<dbReference type="InterPro" id="IPR006311">
    <property type="entry name" value="TAT_signal"/>
</dbReference>
<dbReference type="OrthoDB" id="9778595at2"/>
<dbReference type="AlphaFoldDB" id="A0A1G9EPL5"/>
<reference evidence="13" key="1">
    <citation type="submission" date="2016-10" db="EMBL/GenBank/DDBJ databases">
        <authorList>
            <person name="Varghese N."/>
            <person name="Submissions S."/>
        </authorList>
    </citation>
    <scope>NUCLEOTIDE SEQUENCE [LARGE SCALE GENOMIC DNA]</scope>
    <source>
        <strain evidence="13">CGMCC 1.7655</strain>
    </source>
</reference>
<dbReference type="PROSITE" id="PS51318">
    <property type="entry name" value="TAT"/>
    <property type="match status" value="1"/>
</dbReference>
<dbReference type="Proteomes" id="UP000199555">
    <property type="component" value="Unassembled WGS sequence"/>
</dbReference>
<keyword evidence="11" id="KW-0732">Signal</keyword>
<comment type="catalytic activity">
    <reaction evidence="10">
        <text>L-threonyl-[protein] + FAD = FMN-L-threonyl-[protein] + AMP + H(+)</text>
        <dbReference type="Rhea" id="RHEA:36847"/>
        <dbReference type="Rhea" id="RHEA-COMP:11060"/>
        <dbReference type="Rhea" id="RHEA-COMP:11061"/>
        <dbReference type="ChEBI" id="CHEBI:15378"/>
        <dbReference type="ChEBI" id="CHEBI:30013"/>
        <dbReference type="ChEBI" id="CHEBI:57692"/>
        <dbReference type="ChEBI" id="CHEBI:74257"/>
        <dbReference type="ChEBI" id="CHEBI:456215"/>
        <dbReference type="EC" id="2.7.1.180"/>
    </reaction>
</comment>
<gene>
    <name evidence="12" type="ORF">SAMN04487971_10370</name>
</gene>
<keyword evidence="13" id="KW-1185">Reference proteome</keyword>
<protein>
    <recommendedName>
        <fullName evidence="3">FAD:protein FMN transferase</fullName>
        <ecNumber evidence="2">2.7.1.180</ecNumber>
    </recommendedName>
    <alternativeName>
        <fullName evidence="9">Flavin transferase</fullName>
    </alternativeName>
</protein>
<dbReference type="Gene3D" id="3.10.520.10">
    <property type="entry name" value="ApbE-like domains"/>
    <property type="match status" value="1"/>
</dbReference>
<dbReference type="RefSeq" id="WP_090753248.1">
    <property type="nucleotide sequence ID" value="NZ_FNGE01000003.1"/>
</dbReference>
<evidence type="ECO:0000256" key="8">
    <source>
        <dbReference type="ARBA" id="ARBA00022842"/>
    </source>
</evidence>
<dbReference type="InterPro" id="IPR003374">
    <property type="entry name" value="ApbE-like_sf"/>
</dbReference>
<keyword evidence="8" id="KW-0460">Magnesium</keyword>
<dbReference type="PANTHER" id="PTHR30040:SF2">
    <property type="entry name" value="FAD:PROTEIN FMN TRANSFERASE"/>
    <property type="match status" value="1"/>
</dbReference>
<dbReference type="STRING" id="525640.SAMN04487971_10370"/>
<organism evidence="12 13">
    <name type="scientific">Paracoccus chinensis</name>
    <dbReference type="NCBI Taxonomy" id="525640"/>
    <lineage>
        <taxon>Bacteria</taxon>
        <taxon>Pseudomonadati</taxon>
        <taxon>Pseudomonadota</taxon>
        <taxon>Alphaproteobacteria</taxon>
        <taxon>Rhodobacterales</taxon>
        <taxon>Paracoccaceae</taxon>
        <taxon>Paracoccus</taxon>
    </lineage>
</organism>
<evidence type="ECO:0000256" key="10">
    <source>
        <dbReference type="ARBA" id="ARBA00048540"/>
    </source>
</evidence>
<evidence type="ECO:0000313" key="13">
    <source>
        <dbReference type="Proteomes" id="UP000199555"/>
    </source>
</evidence>
<proteinExistence type="predicted"/>
<keyword evidence="4" id="KW-0285">Flavoprotein</keyword>
<dbReference type="InterPro" id="IPR024932">
    <property type="entry name" value="ApbE"/>
</dbReference>
<dbReference type="GO" id="GO:0046872">
    <property type="term" value="F:metal ion binding"/>
    <property type="evidence" value="ECO:0007669"/>
    <property type="project" value="UniProtKB-KW"/>
</dbReference>
<keyword evidence="7" id="KW-0274">FAD</keyword>
<dbReference type="EC" id="2.7.1.180" evidence="2"/>
<dbReference type="Pfam" id="PF02424">
    <property type="entry name" value="ApbE"/>
    <property type="match status" value="1"/>
</dbReference>
<keyword evidence="5" id="KW-0808">Transferase</keyword>
<name>A0A1G9EPL5_9RHOB</name>
<evidence type="ECO:0000256" key="3">
    <source>
        <dbReference type="ARBA" id="ARBA00016337"/>
    </source>
</evidence>
<evidence type="ECO:0000256" key="5">
    <source>
        <dbReference type="ARBA" id="ARBA00022679"/>
    </source>
</evidence>
<feature type="signal peptide" evidence="11">
    <location>
        <begin position="1"/>
        <end position="27"/>
    </location>
</feature>
<evidence type="ECO:0000256" key="1">
    <source>
        <dbReference type="ARBA" id="ARBA00001946"/>
    </source>
</evidence>
<feature type="chain" id="PRO_5039944838" description="FAD:protein FMN transferase" evidence="11">
    <location>
        <begin position="28"/>
        <end position="309"/>
    </location>
</feature>
<dbReference type="GO" id="GO:0016740">
    <property type="term" value="F:transferase activity"/>
    <property type="evidence" value="ECO:0007669"/>
    <property type="project" value="UniProtKB-KW"/>
</dbReference>
<evidence type="ECO:0000256" key="2">
    <source>
        <dbReference type="ARBA" id="ARBA00011955"/>
    </source>
</evidence>
<evidence type="ECO:0000256" key="7">
    <source>
        <dbReference type="ARBA" id="ARBA00022827"/>
    </source>
</evidence>
<sequence length="309" mass="32329">MPRIDRRRFITIAAAMGVALAGRPVLAAPQPVTWRGQAMGAEATLILSHPDPARAAAILRRVEAELRRLEGIFTLYRAESELSQLNRTGALAAPSPELVEALRLAQTAHEATGGRFDPTIQPLWRAYATGADAAALTRARSLVGFHRITMGGDRVVLPRGMELTLNGIAQGYISDRIAAMLRAEGAVNTLVNMGEISAIGGRSAAAPWRVGLSGGGEVELADRALAVTEPSGFTFDAEGHLPHLIDPASGAPRAEWRRVAVIASQAGLADALSTGLALAPAPVIGKAVGTLPGIQVRALDAQGRESLFG</sequence>
<evidence type="ECO:0000256" key="11">
    <source>
        <dbReference type="SAM" id="SignalP"/>
    </source>
</evidence>
<evidence type="ECO:0000256" key="9">
    <source>
        <dbReference type="ARBA" id="ARBA00031306"/>
    </source>
</evidence>
<accession>A0A1G9EPL5</accession>
<keyword evidence="12" id="KW-0449">Lipoprotein</keyword>
<dbReference type="PANTHER" id="PTHR30040">
    <property type="entry name" value="THIAMINE BIOSYNTHESIS LIPOPROTEIN APBE"/>
    <property type="match status" value="1"/>
</dbReference>
<keyword evidence="6" id="KW-0479">Metal-binding</keyword>
<dbReference type="EMBL" id="FNGE01000003">
    <property type="protein sequence ID" value="SDK77981.1"/>
    <property type="molecule type" value="Genomic_DNA"/>
</dbReference>
<evidence type="ECO:0000256" key="4">
    <source>
        <dbReference type="ARBA" id="ARBA00022630"/>
    </source>
</evidence>